<dbReference type="InterPro" id="IPR012317">
    <property type="entry name" value="Poly(ADP-ribose)pol_cat_dom"/>
</dbReference>
<proteinExistence type="inferred from homology"/>
<evidence type="ECO:0000256" key="1">
    <source>
        <dbReference type="ARBA" id="ARBA00004123"/>
    </source>
</evidence>
<sequence length="214" mass="24150">MLSLQPTLLMGKIISKDYWDAQNASHINASFPLALVKHPISENTSATIVALYTLHFVTLQIQRIQNPILWQTYQIKKKSLCMKNKSQDNEKLLFHGTAKSSLSAINYNGFNRGFAGMHAASIGKGTYFAVDAVYSAQDTYSRPDMSGRKYMYLVRVLTGEFCVGSRELVAPPPKYSADPTDLYDSVVDNMHAPKMFVIFSDIQAYPEYLITFRR</sequence>
<keyword evidence="3 7" id="KW-0808">Transferase</keyword>
<gene>
    <name evidence="9" type="ORF">CIB84_001137</name>
</gene>
<dbReference type="GO" id="GO:0005634">
    <property type="term" value="C:nucleus"/>
    <property type="evidence" value="ECO:0007669"/>
    <property type="project" value="UniProtKB-SubCell"/>
</dbReference>
<comment type="similarity">
    <text evidence="6">Belongs to the ARTD/PARP family.</text>
</comment>
<dbReference type="Gene3D" id="3.90.228.10">
    <property type="match status" value="1"/>
</dbReference>
<dbReference type="Pfam" id="PF00644">
    <property type="entry name" value="PARP"/>
    <property type="match status" value="1"/>
</dbReference>
<dbReference type="CDD" id="cd01439">
    <property type="entry name" value="TCCD_inducible_PARP_like"/>
    <property type="match status" value="1"/>
</dbReference>
<dbReference type="SUPFAM" id="SSF56399">
    <property type="entry name" value="ADP-ribosylation"/>
    <property type="match status" value="1"/>
</dbReference>
<keyword evidence="2 7" id="KW-0328">Glycosyltransferase</keyword>
<comment type="caution">
    <text evidence="9">The sequence shown here is derived from an EMBL/GenBank/DDBJ whole genome shotgun (WGS) entry which is preliminary data.</text>
</comment>
<dbReference type="AlphaFoldDB" id="A0A2P4TFG7"/>
<evidence type="ECO:0000313" key="9">
    <source>
        <dbReference type="EMBL" id="POI35111.1"/>
    </source>
</evidence>
<evidence type="ECO:0000259" key="8">
    <source>
        <dbReference type="PROSITE" id="PS51059"/>
    </source>
</evidence>
<dbReference type="PANTHER" id="PTHR14453">
    <property type="entry name" value="PARP/ZINC FINGER CCCH TYPE DOMAIN CONTAINING PROTEIN"/>
    <property type="match status" value="1"/>
</dbReference>
<keyword evidence="5" id="KW-0539">Nucleus</keyword>
<evidence type="ECO:0000313" key="10">
    <source>
        <dbReference type="Proteomes" id="UP000237246"/>
    </source>
</evidence>
<keyword evidence="10" id="KW-1185">Reference proteome</keyword>
<dbReference type="GO" id="GO:0003714">
    <property type="term" value="F:transcription corepressor activity"/>
    <property type="evidence" value="ECO:0007669"/>
    <property type="project" value="TreeGrafter"/>
</dbReference>
<evidence type="ECO:0000256" key="6">
    <source>
        <dbReference type="ARBA" id="ARBA00024347"/>
    </source>
</evidence>
<name>A0A2P4TFG7_BAMTH</name>
<feature type="domain" description="PARP catalytic" evidence="8">
    <location>
        <begin position="1"/>
        <end position="214"/>
    </location>
</feature>
<dbReference type="FunFam" id="3.90.228.10:FF:000008">
    <property type="entry name" value="Poly [ADP-ribose] polymerase"/>
    <property type="match status" value="1"/>
</dbReference>
<evidence type="ECO:0000256" key="5">
    <source>
        <dbReference type="ARBA" id="ARBA00023242"/>
    </source>
</evidence>
<keyword evidence="4 7" id="KW-0520">NAD</keyword>
<evidence type="ECO:0000256" key="3">
    <source>
        <dbReference type="ARBA" id="ARBA00022679"/>
    </source>
</evidence>
<dbReference type="InterPro" id="IPR052056">
    <property type="entry name" value="Mono-ARTD/PARP"/>
</dbReference>
<dbReference type="Proteomes" id="UP000237246">
    <property type="component" value="Unassembled WGS sequence"/>
</dbReference>
<accession>A0A2P4TFG7</accession>
<organism evidence="9 10">
    <name type="scientific">Bambusicola thoracicus</name>
    <name type="common">Chinese bamboo-partridge</name>
    <name type="synonym">Perdix thoracica</name>
    <dbReference type="NCBI Taxonomy" id="9083"/>
    <lineage>
        <taxon>Eukaryota</taxon>
        <taxon>Metazoa</taxon>
        <taxon>Chordata</taxon>
        <taxon>Craniata</taxon>
        <taxon>Vertebrata</taxon>
        <taxon>Euteleostomi</taxon>
        <taxon>Archelosauria</taxon>
        <taxon>Archosauria</taxon>
        <taxon>Dinosauria</taxon>
        <taxon>Saurischia</taxon>
        <taxon>Theropoda</taxon>
        <taxon>Coelurosauria</taxon>
        <taxon>Aves</taxon>
        <taxon>Neognathae</taxon>
        <taxon>Galloanserae</taxon>
        <taxon>Galliformes</taxon>
        <taxon>Phasianidae</taxon>
        <taxon>Perdicinae</taxon>
        <taxon>Bambusicola</taxon>
    </lineage>
</organism>
<dbReference type="GO" id="GO:0010629">
    <property type="term" value="P:negative regulation of gene expression"/>
    <property type="evidence" value="ECO:0007669"/>
    <property type="project" value="TreeGrafter"/>
</dbReference>
<comment type="subcellular location">
    <subcellularLocation>
        <location evidence="1">Nucleus</location>
    </subcellularLocation>
</comment>
<dbReference type="GO" id="GO:0070212">
    <property type="term" value="P:protein poly-ADP-ribosylation"/>
    <property type="evidence" value="ECO:0007669"/>
    <property type="project" value="TreeGrafter"/>
</dbReference>
<evidence type="ECO:0000256" key="4">
    <source>
        <dbReference type="ARBA" id="ARBA00023027"/>
    </source>
</evidence>
<dbReference type="PANTHER" id="PTHR14453:SF89">
    <property type="entry name" value="PROTEIN MONO-ADP-RIBOSYLTRANSFERASE PARP14"/>
    <property type="match status" value="1"/>
</dbReference>
<dbReference type="GO" id="GO:0003950">
    <property type="term" value="F:NAD+ poly-ADP-ribosyltransferase activity"/>
    <property type="evidence" value="ECO:0007669"/>
    <property type="project" value="UniProtKB-UniRule"/>
</dbReference>
<protein>
    <recommendedName>
        <fullName evidence="7">Poly [ADP-ribose] polymerase</fullName>
        <shortName evidence="7">PARP</shortName>
        <ecNumber evidence="7">2.4.2.-</ecNumber>
    </recommendedName>
</protein>
<dbReference type="OrthoDB" id="9115910at2759"/>
<dbReference type="GO" id="GO:0005737">
    <property type="term" value="C:cytoplasm"/>
    <property type="evidence" value="ECO:0007669"/>
    <property type="project" value="TreeGrafter"/>
</dbReference>
<evidence type="ECO:0000256" key="2">
    <source>
        <dbReference type="ARBA" id="ARBA00022676"/>
    </source>
</evidence>
<dbReference type="GO" id="GO:1990404">
    <property type="term" value="F:NAD+-protein mono-ADP-ribosyltransferase activity"/>
    <property type="evidence" value="ECO:0007669"/>
    <property type="project" value="TreeGrafter"/>
</dbReference>
<reference evidence="9 10" key="1">
    <citation type="submission" date="2018-01" db="EMBL/GenBank/DDBJ databases">
        <title>Comparison of the Chinese Bamboo Partridge and Red Junglefowl genome sequences highlights the importance of demography in genome evolution.</title>
        <authorList>
            <person name="Tiley G.P."/>
            <person name="Kimball R.T."/>
            <person name="Braun E.L."/>
            <person name="Burleigh J.G."/>
        </authorList>
    </citation>
    <scope>NUCLEOTIDE SEQUENCE [LARGE SCALE GENOMIC DNA]</scope>
    <source>
        <strain evidence="9">RTK389</strain>
        <tissue evidence="9">Blood</tissue>
    </source>
</reference>
<dbReference type="PROSITE" id="PS51059">
    <property type="entry name" value="PARP_CATALYTIC"/>
    <property type="match status" value="1"/>
</dbReference>
<dbReference type="EC" id="2.4.2.-" evidence="7"/>
<evidence type="ECO:0000256" key="7">
    <source>
        <dbReference type="RuleBase" id="RU362114"/>
    </source>
</evidence>
<dbReference type="EMBL" id="PPHD01000798">
    <property type="protein sequence ID" value="POI35111.1"/>
    <property type="molecule type" value="Genomic_DNA"/>
</dbReference>